<dbReference type="InterPro" id="IPR050848">
    <property type="entry name" value="Homeobox_TF"/>
</dbReference>
<dbReference type="OrthoDB" id="6159439at2759"/>
<proteinExistence type="predicted"/>
<dbReference type="EMBL" id="CAJFCW020000003">
    <property type="protein sequence ID" value="CAG9106953.1"/>
    <property type="molecule type" value="Genomic_DNA"/>
</dbReference>
<reference evidence="8" key="1">
    <citation type="submission" date="2020-09" db="EMBL/GenBank/DDBJ databases">
        <authorList>
            <person name="Kikuchi T."/>
        </authorList>
    </citation>
    <scope>NUCLEOTIDE SEQUENCE</scope>
    <source>
        <strain evidence="8">SH1</strain>
    </source>
</reference>
<dbReference type="SUPFAM" id="SSF46689">
    <property type="entry name" value="Homeodomain-like"/>
    <property type="match status" value="1"/>
</dbReference>
<evidence type="ECO:0000256" key="4">
    <source>
        <dbReference type="ARBA" id="ARBA00023242"/>
    </source>
</evidence>
<comment type="caution">
    <text evidence="8">The sequence shown here is derived from an EMBL/GenBank/DDBJ whole genome shotgun (WGS) entry which is preliminary data.</text>
</comment>
<evidence type="ECO:0000256" key="5">
    <source>
        <dbReference type="PROSITE-ProRule" id="PRU00108"/>
    </source>
</evidence>
<feature type="domain" description="Homeobox" evidence="7">
    <location>
        <begin position="36"/>
        <end position="96"/>
    </location>
</feature>
<dbReference type="CDD" id="cd00086">
    <property type="entry name" value="homeodomain"/>
    <property type="match status" value="1"/>
</dbReference>
<evidence type="ECO:0000256" key="6">
    <source>
        <dbReference type="RuleBase" id="RU000682"/>
    </source>
</evidence>
<dbReference type="Pfam" id="PF00046">
    <property type="entry name" value="Homeodomain"/>
    <property type="match status" value="1"/>
</dbReference>
<evidence type="ECO:0000313" key="8">
    <source>
        <dbReference type="EMBL" id="CAD5217007.1"/>
    </source>
</evidence>
<feature type="DNA-binding region" description="Homeobox" evidence="5">
    <location>
        <begin position="38"/>
        <end position="97"/>
    </location>
</feature>
<dbReference type="Proteomes" id="UP000783686">
    <property type="component" value="Unassembled WGS sequence"/>
</dbReference>
<organism evidence="8 9">
    <name type="scientific">Bursaphelenchus okinawaensis</name>
    <dbReference type="NCBI Taxonomy" id="465554"/>
    <lineage>
        <taxon>Eukaryota</taxon>
        <taxon>Metazoa</taxon>
        <taxon>Ecdysozoa</taxon>
        <taxon>Nematoda</taxon>
        <taxon>Chromadorea</taxon>
        <taxon>Rhabditida</taxon>
        <taxon>Tylenchina</taxon>
        <taxon>Tylenchomorpha</taxon>
        <taxon>Aphelenchoidea</taxon>
        <taxon>Aphelenchoididae</taxon>
        <taxon>Bursaphelenchus</taxon>
    </lineage>
</organism>
<dbReference type="Gene3D" id="1.10.10.60">
    <property type="entry name" value="Homeodomain-like"/>
    <property type="match status" value="1"/>
</dbReference>
<dbReference type="PANTHER" id="PTHR24333:SF5">
    <property type="entry name" value="VENT HOMEOBOX"/>
    <property type="match status" value="1"/>
</dbReference>
<dbReference type="PROSITE" id="PS00027">
    <property type="entry name" value="HOMEOBOX_1"/>
    <property type="match status" value="1"/>
</dbReference>
<protein>
    <recommendedName>
        <fullName evidence="7">Homeobox domain-containing protein</fullName>
    </recommendedName>
</protein>
<keyword evidence="2 5" id="KW-0238">DNA-binding</keyword>
<evidence type="ECO:0000313" key="9">
    <source>
        <dbReference type="Proteomes" id="UP000614601"/>
    </source>
</evidence>
<dbReference type="PROSITE" id="PS50071">
    <property type="entry name" value="HOMEOBOX_2"/>
    <property type="match status" value="1"/>
</dbReference>
<sequence length="120" mass="14295">MSGFTIDALLEETRPKLEDEHGFGECKSPPSLFSFSKCHRRRSTFSALQVHILEAEFYKNRYVSPDRRAFLANLLDLSQQQVKIWFQNRRYKTKTKPEASRRHNDQYLANLQAFWINQNR</sequence>
<dbReference type="SMART" id="SM00389">
    <property type="entry name" value="HOX"/>
    <property type="match status" value="1"/>
</dbReference>
<dbReference type="GO" id="GO:0000981">
    <property type="term" value="F:DNA-binding transcription factor activity, RNA polymerase II-specific"/>
    <property type="evidence" value="ECO:0007669"/>
    <property type="project" value="InterPro"/>
</dbReference>
<dbReference type="PRINTS" id="PR00024">
    <property type="entry name" value="HOMEOBOX"/>
</dbReference>
<dbReference type="GO" id="GO:0005634">
    <property type="term" value="C:nucleus"/>
    <property type="evidence" value="ECO:0007669"/>
    <property type="project" value="UniProtKB-SubCell"/>
</dbReference>
<comment type="subcellular location">
    <subcellularLocation>
        <location evidence="1 5 6">Nucleus</location>
    </subcellularLocation>
</comment>
<dbReference type="InterPro" id="IPR017970">
    <property type="entry name" value="Homeobox_CS"/>
</dbReference>
<evidence type="ECO:0000256" key="2">
    <source>
        <dbReference type="ARBA" id="ARBA00023125"/>
    </source>
</evidence>
<evidence type="ECO:0000259" key="7">
    <source>
        <dbReference type="PROSITE" id="PS50071"/>
    </source>
</evidence>
<dbReference type="InterPro" id="IPR020479">
    <property type="entry name" value="HD_metazoa"/>
</dbReference>
<evidence type="ECO:0000256" key="3">
    <source>
        <dbReference type="ARBA" id="ARBA00023155"/>
    </source>
</evidence>
<accession>A0A811KPL3</accession>
<dbReference type="AlphaFoldDB" id="A0A811KPL3"/>
<dbReference type="PANTHER" id="PTHR24333">
    <property type="entry name" value="HOMEO BOX HB9 LIKE A-RELATED"/>
    <property type="match status" value="1"/>
</dbReference>
<dbReference type="EMBL" id="CAJFDH010000003">
    <property type="protein sequence ID" value="CAD5217007.1"/>
    <property type="molecule type" value="Genomic_DNA"/>
</dbReference>
<keyword evidence="9" id="KW-1185">Reference proteome</keyword>
<dbReference type="InterPro" id="IPR001356">
    <property type="entry name" value="HD"/>
</dbReference>
<dbReference type="InterPro" id="IPR009057">
    <property type="entry name" value="Homeodomain-like_sf"/>
</dbReference>
<keyword evidence="3 5" id="KW-0371">Homeobox</keyword>
<dbReference type="Proteomes" id="UP000614601">
    <property type="component" value="Unassembled WGS sequence"/>
</dbReference>
<dbReference type="GO" id="GO:0003677">
    <property type="term" value="F:DNA binding"/>
    <property type="evidence" value="ECO:0007669"/>
    <property type="project" value="UniProtKB-UniRule"/>
</dbReference>
<gene>
    <name evidence="8" type="ORF">BOKJ2_LOCUS6872</name>
</gene>
<keyword evidence="4 5" id="KW-0539">Nucleus</keyword>
<evidence type="ECO:0000256" key="1">
    <source>
        <dbReference type="ARBA" id="ARBA00004123"/>
    </source>
</evidence>
<name>A0A811KPL3_9BILA</name>